<keyword evidence="2" id="KW-1185">Reference proteome</keyword>
<gene>
    <name evidence="1" type="ORF">N7U66_02805</name>
</gene>
<dbReference type="EMBL" id="CP113088">
    <property type="protein sequence ID" value="WAC02633.1"/>
    <property type="molecule type" value="Genomic_DNA"/>
</dbReference>
<sequence length="62" mass="6889">MVPGVYLGNQLTIDNDGEISVATVLEVTATTLKLSYRQTEESIVQGFKVTTFVDVIMTYTRM</sequence>
<reference evidence="1" key="1">
    <citation type="submission" date="2022-11" db="EMBL/GenBank/DDBJ databases">
        <title>Lacinutrix neustonica HL-RS19T sp. nov., isolated from the surface microlayer sample of brackish Lake Shihwa.</title>
        <authorList>
            <person name="Choi J.Y."/>
            <person name="Hwang C.Y."/>
        </authorList>
    </citation>
    <scope>NUCLEOTIDE SEQUENCE</scope>
    <source>
        <strain evidence="1">HL-RS19</strain>
    </source>
</reference>
<evidence type="ECO:0000313" key="1">
    <source>
        <dbReference type="EMBL" id="WAC02633.1"/>
    </source>
</evidence>
<dbReference type="Proteomes" id="UP001164705">
    <property type="component" value="Chromosome"/>
</dbReference>
<evidence type="ECO:0000313" key="2">
    <source>
        <dbReference type="Proteomes" id="UP001164705"/>
    </source>
</evidence>
<name>A0A9E8MW74_9FLAO</name>
<dbReference type="RefSeq" id="WP_267677230.1">
    <property type="nucleotide sequence ID" value="NZ_CP113088.1"/>
</dbReference>
<proteinExistence type="predicted"/>
<dbReference type="AlphaFoldDB" id="A0A9E8MW74"/>
<protein>
    <submittedName>
        <fullName evidence="1">Uncharacterized protein</fullName>
    </submittedName>
</protein>
<dbReference type="KEGG" id="lnu:N7U66_02805"/>
<organism evidence="1 2">
    <name type="scientific">Lacinutrix neustonica</name>
    <dbReference type="NCBI Taxonomy" id="2980107"/>
    <lineage>
        <taxon>Bacteria</taxon>
        <taxon>Pseudomonadati</taxon>
        <taxon>Bacteroidota</taxon>
        <taxon>Flavobacteriia</taxon>
        <taxon>Flavobacteriales</taxon>
        <taxon>Flavobacteriaceae</taxon>
        <taxon>Lacinutrix</taxon>
    </lineage>
</organism>
<accession>A0A9E8MW74</accession>